<reference evidence="1" key="1">
    <citation type="journal article" date="2016" name="Gigascience">
        <title>De novo construction of an expanded transcriptome assembly for the western tarnished plant bug, Lygus hesperus.</title>
        <authorList>
            <person name="Tassone E.E."/>
            <person name="Geib S.M."/>
            <person name="Hall B."/>
            <person name="Fabrick J.A."/>
            <person name="Brent C.S."/>
            <person name="Hull J.J."/>
        </authorList>
    </citation>
    <scope>NUCLEOTIDE SEQUENCE</scope>
</reference>
<dbReference type="AlphaFoldDB" id="A0A146KNZ6"/>
<gene>
    <name evidence="1" type="ORF">g.15203</name>
</gene>
<dbReference type="EMBL" id="GDHC01020396">
    <property type="protein sequence ID" value="JAP98232.1"/>
    <property type="molecule type" value="Transcribed_RNA"/>
</dbReference>
<evidence type="ECO:0000313" key="1">
    <source>
        <dbReference type="EMBL" id="JAP98232.1"/>
    </source>
</evidence>
<proteinExistence type="predicted"/>
<protein>
    <submittedName>
        <fullName evidence="1">Uncharacterized protein</fullName>
    </submittedName>
</protein>
<organism evidence="1">
    <name type="scientific">Lygus hesperus</name>
    <name type="common">Western plant bug</name>
    <dbReference type="NCBI Taxonomy" id="30085"/>
    <lineage>
        <taxon>Eukaryota</taxon>
        <taxon>Metazoa</taxon>
        <taxon>Ecdysozoa</taxon>
        <taxon>Arthropoda</taxon>
        <taxon>Hexapoda</taxon>
        <taxon>Insecta</taxon>
        <taxon>Pterygota</taxon>
        <taxon>Neoptera</taxon>
        <taxon>Paraneoptera</taxon>
        <taxon>Hemiptera</taxon>
        <taxon>Heteroptera</taxon>
        <taxon>Panheteroptera</taxon>
        <taxon>Cimicomorpha</taxon>
        <taxon>Miridae</taxon>
        <taxon>Mirini</taxon>
        <taxon>Lygus</taxon>
    </lineage>
</organism>
<name>A0A146KNZ6_LYGHE</name>
<sequence length="127" mass="14461">MFPRFPFSLYLTLAHDPKCTSHHICTSSAGKTTQHDARTPCKSCCKSMPPERCEKSAKVAPSLHSLPTDLSIGRKDVAVPRLWQVSVAARKWHTQSTQQRPTFECWENLRRRSVKAHRVCNKHTLPP</sequence>
<accession>A0A146KNZ6</accession>